<comment type="caution">
    <text evidence="1">The sequence shown here is derived from an EMBL/GenBank/DDBJ whole genome shotgun (WGS) entry which is preliminary data.</text>
</comment>
<evidence type="ECO:0000313" key="2">
    <source>
        <dbReference type="Proteomes" id="UP000054075"/>
    </source>
</evidence>
<organism evidence="1 2">
    <name type="scientific">Rickettsiella grylli</name>
    <dbReference type="NCBI Taxonomy" id="59196"/>
    <lineage>
        <taxon>Bacteria</taxon>
        <taxon>Pseudomonadati</taxon>
        <taxon>Pseudomonadota</taxon>
        <taxon>Gammaproteobacteria</taxon>
        <taxon>Legionellales</taxon>
        <taxon>Coxiellaceae</taxon>
        <taxon>Rickettsiella</taxon>
    </lineage>
</organism>
<dbReference type="Proteomes" id="UP000054075">
    <property type="component" value="Unassembled WGS sequence"/>
</dbReference>
<accession>A8PML8</accession>
<dbReference type="AlphaFoldDB" id="A8PML8"/>
<sequence length="39" mass="4588">MAIIFFNILLFSSLFNSLNLPYLSSLKINVNYLINFFDK</sequence>
<reference evidence="1" key="1">
    <citation type="submission" date="2006-04" db="EMBL/GenBank/DDBJ databases">
        <authorList>
            <person name="Seshadri R."/>
            <person name="Federici B.A."/>
        </authorList>
    </citation>
    <scope>NUCLEOTIDE SEQUENCE [LARGE SCALE GENOMIC DNA]</scope>
</reference>
<proteinExistence type="predicted"/>
<gene>
    <name evidence="1" type="ORF">RICGR_0765</name>
</gene>
<protein>
    <submittedName>
        <fullName evidence="1">Uncharacterized protein</fullName>
    </submittedName>
</protein>
<keyword evidence="2" id="KW-1185">Reference proteome</keyword>
<name>A8PML8_9COXI</name>
<evidence type="ECO:0000313" key="1">
    <source>
        <dbReference type="EMBL" id="EDP46710.1"/>
    </source>
</evidence>
<reference evidence="1" key="2">
    <citation type="submission" date="2007-10" db="EMBL/GenBank/DDBJ databases">
        <authorList>
            <person name="Myers G.S."/>
        </authorList>
    </citation>
    <scope>NUCLEOTIDE SEQUENCE [LARGE SCALE GENOMIC DNA]</scope>
</reference>
<dbReference type="EMBL" id="AAQJ02000001">
    <property type="protein sequence ID" value="EDP46710.1"/>
    <property type="molecule type" value="Genomic_DNA"/>
</dbReference>